<dbReference type="SUPFAM" id="SSF143985">
    <property type="entry name" value="L,D-transpeptidase pre-catalytic domain-like"/>
    <property type="match status" value="1"/>
</dbReference>
<feature type="domain" description="L,D-TPase catalytic" evidence="8">
    <location>
        <begin position="342"/>
        <end position="463"/>
    </location>
</feature>
<sequence>MKNKKRARKIILGVLIGYIAIMLIGYLGIAFYYSSHFFEGSTINGIDCSNKTVDEVKESIIEKINEYTLKIEERGGKTETIMAPQVKLSYVDDNRVDELMDEQEQYKWPLSFSSSKSYEMAANTTFDEALVDSVMDDMSCFQEENIEKPKNAYMQENETGYEIVPEVMGNELDRDKVKQAIIDAIKAGKTTISLEELGCYIDPTIYSDNEALNREVDSLNKMTAASITYTFGSRTEVVDRTLIKGWLVRGDDGTYSLDTDQVAAYVKELAMKYDTFGLSHQFTKHDGSTITLKAGGDYGWCINKTATSDALVQAINDGVVESREPVYLYTAKSREENDIGGTYVEISIQEQRMWCFKDGSLIVDTPVVTGNVSKGYDTPAGCVWAIDAKKQDAILKGEGYASPVTFWLPFNGNVGIHDADRWRSEYGGDIYLTGGSHGCVNTPYENAEKIFNAVEIGTPVIVY</sequence>
<keyword evidence="7" id="KW-1133">Transmembrane helix</keyword>
<evidence type="ECO:0000256" key="4">
    <source>
        <dbReference type="ARBA" id="ARBA00022984"/>
    </source>
</evidence>
<feature type="active site" description="Nucleophile" evidence="6">
    <location>
        <position position="439"/>
    </location>
</feature>
<dbReference type="Pfam" id="PF03734">
    <property type="entry name" value="YkuD"/>
    <property type="match status" value="1"/>
</dbReference>
<keyword evidence="2" id="KW-0808">Transferase</keyword>
<organism evidence="9 10">
    <name type="scientific">Ruminococcus gauvreauii</name>
    <dbReference type="NCBI Taxonomy" id="438033"/>
    <lineage>
        <taxon>Bacteria</taxon>
        <taxon>Bacillati</taxon>
        <taxon>Bacillota</taxon>
        <taxon>Clostridia</taxon>
        <taxon>Eubacteriales</taxon>
        <taxon>Oscillospiraceae</taxon>
        <taxon>Ruminococcus</taxon>
    </lineage>
</organism>
<proteinExistence type="predicted"/>
<dbReference type="InterPro" id="IPR005490">
    <property type="entry name" value="LD_TPept_cat_dom"/>
</dbReference>
<dbReference type="Proteomes" id="UP001060164">
    <property type="component" value="Chromosome"/>
</dbReference>
<dbReference type="SUPFAM" id="SSF141523">
    <property type="entry name" value="L,D-transpeptidase catalytic domain-like"/>
    <property type="match status" value="1"/>
</dbReference>
<dbReference type="InterPro" id="IPR038054">
    <property type="entry name" value="LD_TPept-like_central_sf"/>
</dbReference>
<evidence type="ECO:0000259" key="8">
    <source>
        <dbReference type="PROSITE" id="PS52029"/>
    </source>
</evidence>
<keyword evidence="4 6" id="KW-0573">Peptidoglycan synthesis</keyword>
<dbReference type="PANTHER" id="PTHR30582:SF33">
    <property type="entry name" value="EXPORTED PROTEIN"/>
    <property type="match status" value="1"/>
</dbReference>
<protein>
    <submittedName>
        <fullName evidence="9">Peptidoglycan binding domain-containing protein</fullName>
    </submittedName>
</protein>
<keyword evidence="3 6" id="KW-0133">Cell shape</keyword>
<evidence type="ECO:0000256" key="5">
    <source>
        <dbReference type="ARBA" id="ARBA00023316"/>
    </source>
</evidence>
<dbReference type="Gene3D" id="2.40.440.10">
    <property type="entry name" value="L,D-transpeptidase catalytic domain-like"/>
    <property type="match status" value="1"/>
</dbReference>
<evidence type="ECO:0000256" key="3">
    <source>
        <dbReference type="ARBA" id="ARBA00022960"/>
    </source>
</evidence>
<dbReference type="InterPro" id="IPR022029">
    <property type="entry name" value="YoaR-like_PG-bd"/>
</dbReference>
<dbReference type="Gene3D" id="3.10.20.800">
    <property type="match status" value="1"/>
</dbReference>
<keyword evidence="10" id="KW-1185">Reference proteome</keyword>
<evidence type="ECO:0000313" key="10">
    <source>
        <dbReference type="Proteomes" id="UP001060164"/>
    </source>
</evidence>
<evidence type="ECO:0000313" key="9">
    <source>
        <dbReference type="EMBL" id="UWP60946.1"/>
    </source>
</evidence>
<evidence type="ECO:0000256" key="2">
    <source>
        <dbReference type="ARBA" id="ARBA00022679"/>
    </source>
</evidence>
<dbReference type="InterPro" id="IPR050979">
    <property type="entry name" value="LD-transpeptidase"/>
</dbReference>
<feature type="transmembrane region" description="Helical" evidence="7">
    <location>
        <begin position="12"/>
        <end position="33"/>
    </location>
</feature>
<dbReference type="RefSeq" id="WP_028527644.1">
    <property type="nucleotide sequence ID" value="NZ_CABLBR010000003.1"/>
</dbReference>
<accession>A0ABY5VL54</accession>
<reference evidence="9" key="1">
    <citation type="journal article" date="2022" name="Cell">
        <title>Design, construction, and in vivo augmentation of a complex gut microbiome.</title>
        <authorList>
            <person name="Cheng A.G."/>
            <person name="Ho P.Y."/>
            <person name="Aranda-Diaz A."/>
            <person name="Jain S."/>
            <person name="Yu F.B."/>
            <person name="Meng X."/>
            <person name="Wang M."/>
            <person name="Iakiviak M."/>
            <person name="Nagashima K."/>
            <person name="Zhao A."/>
            <person name="Murugkar P."/>
            <person name="Patil A."/>
            <person name="Atabakhsh K."/>
            <person name="Weakley A."/>
            <person name="Yan J."/>
            <person name="Brumbaugh A.R."/>
            <person name="Higginbottom S."/>
            <person name="Dimas A."/>
            <person name="Shiver A.L."/>
            <person name="Deutschbauer A."/>
            <person name="Neff N."/>
            <person name="Sonnenburg J.L."/>
            <person name="Huang K.C."/>
            <person name="Fischbach M.A."/>
        </authorList>
    </citation>
    <scope>NUCLEOTIDE SEQUENCE</scope>
    <source>
        <strain evidence="9">DSM 19829</strain>
    </source>
</reference>
<evidence type="ECO:0000256" key="1">
    <source>
        <dbReference type="ARBA" id="ARBA00004752"/>
    </source>
</evidence>
<name>A0ABY5VL54_9FIRM</name>
<evidence type="ECO:0000256" key="7">
    <source>
        <dbReference type="SAM" id="Phobius"/>
    </source>
</evidence>
<dbReference type="EMBL" id="CP102290">
    <property type="protein sequence ID" value="UWP60946.1"/>
    <property type="molecule type" value="Genomic_DNA"/>
</dbReference>
<keyword evidence="5 6" id="KW-0961">Cell wall biogenesis/degradation</keyword>
<dbReference type="PROSITE" id="PS52029">
    <property type="entry name" value="LD_TPASE"/>
    <property type="match status" value="1"/>
</dbReference>
<feature type="active site" description="Proton donor/acceptor" evidence="6">
    <location>
        <position position="417"/>
    </location>
</feature>
<evidence type="ECO:0000256" key="6">
    <source>
        <dbReference type="PROSITE-ProRule" id="PRU01373"/>
    </source>
</evidence>
<dbReference type="CDD" id="cd16913">
    <property type="entry name" value="YkuD_like"/>
    <property type="match status" value="1"/>
</dbReference>
<gene>
    <name evidence="9" type="ORF">NQ502_07930</name>
</gene>
<dbReference type="InterPro" id="IPR038063">
    <property type="entry name" value="Transpep_catalytic_dom"/>
</dbReference>
<dbReference type="PANTHER" id="PTHR30582">
    <property type="entry name" value="L,D-TRANSPEPTIDASE"/>
    <property type="match status" value="1"/>
</dbReference>
<comment type="pathway">
    <text evidence="1 6">Cell wall biogenesis; peptidoglycan biosynthesis.</text>
</comment>
<keyword evidence="7" id="KW-0472">Membrane</keyword>
<dbReference type="Pfam" id="PF12229">
    <property type="entry name" value="PG_binding_4"/>
    <property type="match status" value="1"/>
</dbReference>
<keyword evidence="7" id="KW-0812">Transmembrane</keyword>